<evidence type="ECO:0000313" key="7">
    <source>
        <dbReference type="EMBL" id="ESU76026.1"/>
    </source>
</evidence>
<protein>
    <submittedName>
        <fullName evidence="7">Type III secretion system effector protein IpaC</fullName>
    </submittedName>
</protein>
<evidence type="ECO:0000256" key="2">
    <source>
        <dbReference type="ARBA" id="ARBA00004613"/>
    </source>
</evidence>
<dbReference type="RefSeq" id="WP_023592963.1">
    <property type="nucleotide sequence ID" value="NZ_AXUT01000016.1"/>
</dbReference>
<dbReference type="InterPro" id="IPR005427">
    <property type="entry name" value="BipC/SctB"/>
</dbReference>
<evidence type="ECO:0000313" key="9">
    <source>
        <dbReference type="Proteomes" id="UP000017944"/>
    </source>
</evidence>
<accession>A0A090N9H1</accession>
<sequence length="382" mass="41016">MLQKQFCNKLLLDTNKENVMEIQNTKPTQILYTDISTKQTQSSSETQKSQNYQQIAAHIPLNAGKNPVLTTTLNDDQLVKLSEQVQHDSEIIARLTDKKMKDLSEMSHTITPENTLDISSLSSNAVSLIISVAVLLSALRTAETKLGSQLSLIAFDATKSAAENIVRQGLAALSSSITGAVTQVGITGIGAKKTHSGISEQKGALRKNLATAQSLEKELAGSKLGLNKQIDTNITSPQTNSSTKILGKNKLAPDNISLSTEHKTSLSSPDISLQDKIDTQRRAYELNTLSAQQKQNIGRATMETSAVAGNISTSGGRYASALEEEEQLISQASSKQAEEASQVSKEASQATNQLIQKLLNIIDNINQSRSSTASQIAGNIRA</sequence>
<dbReference type="EMBL" id="AXUT01000778">
    <property type="protein sequence ID" value="ESU76026.1"/>
    <property type="molecule type" value="Genomic_DNA"/>
</dbReference>
<dbReference type="EMBL" id="AXUT01000016">
    <property type="protein sequence ID" value="ESU82251.1"/>
    <property type="molecule type" value="Genomic_DNA"/>
</dbReference>
<geneLocation type="plasmid" evidence="7">
    <name>unnamed</name>
</geneLocation>
<dbReference type="GO" id="GO:0033644">
    <property type="term" value="C:host cell membrane"/>
    <property type="evidence" value="ECO:0007669"/>
    <property type="project" value="UniProtKB-SubCell"/>
</dbReference>
<evidence type="ECO:0000256" key="5">
    <source>
        <dbReference type="ARBA" id="ARBA00023026"/>
    </source>
</evidence>
<comment type="similarity">
    <text evidence="6">Belongs to the SctB/SipC family.</text>
</comment>
<evidence type="ECO:0000256" key="6">
    <source>
        <dbReference type="ARBA" id="ARBA00035650"/>
    </source>
</evidence>
<dbReference type="Proteomes" id="UP000017944">
    <property type="component" value="Unassembled WGS sequence"/>
</dbReference>
<dbReference type="NCBIfam" id="TIGR02101">
    <property type="entry name" value="IpaC_SipC"/>
    <property type="match status" value="1"/>
</dbReference>
<dbReference type="GO" id="GO:0005576">
    <property type="term" value="C:extracellular region"/>
    <property type="evidence" value="ECO:0007669"/>
    <property type="project" value="UniProtKB-SubCell"/>
</dbReference>
<keyword evidence="4" id="KW-0472">Membrane</keyword>
<name>A0A090N9H1_SHIDY</name>
<evidence type="ECO:0000256" key="1">
    <source>
        <dbReference type="ARBA" id="ARBA00004379"/>
    </source>
</evidence>
<evidence type="ECO:0000313" key="8">
    <source>
        <dbReference type="EMBL" id="ESU82251.1"/>
    </source>
</evidence>
<keyword evidence="4" id="KW-1043">Host membrane</keyword>
<evidence type="ECO:0000256" key="3">
    <source>
        <dbReference type="ARBA" id="ARBA00022525"/>
    </source>
</evidence>
<comment type="caution">
    <text evidence="7">The sequence shown here is derived from an EMBL/GenBank/DDBJ whole genome shotgun (WGS) entry which is preliminary data.</text>
</comment>
<dbReference type="AlphaFoldDB" id="A0A090N9H1"/>
<keyword evidence="3" id="KW-0964">Secreted</keyword>
<comment type="subcellular location">
    <subcellularLocation>
        <location evidence="1">Host membrane</location>
        <topology evidence="1">Single-pass membrane protein</topology>
    </subcellularLocation>
    <subcellularLocation>
        <location evidence="2">Secreted</location>
    </subcellularLocation>
</comment>
<keyword evidence="7" id="KW-0614">Plasmid</keyword>
<dbReference type="PATRIC" id="fig|1401327.3.peg.173"/>
<keyword evidence="5" id="KW-0843">Virulence</keyword>
<dbReference type="PRINTS" id="PR01608">
    <property type="entry name" value="BACINVASINC"/>
</dbReference>
<gene>
    <name evidence="8" type="ORF">WRSd3_00187</name>
    <name evidence="7" type="ORF">WRSd3_p00178</name>
</gene>
<organism evidence="7 9">
    <name type="scientific">Shigella dysenteriae WRSd3</name>
    <dbReference type="NCBI Taxonomy" id="1401327"/>
    <lineage>
        <taxon>Bacteria</taxon>
        <taxon>Pseudomonadati</taxon>
        <taxon>Pseudomonadota</taxon>
        <taxon>Gammaproteobacteria</taxon>
        <taxon>Enterobacterales</taxon>
        <taxon>Enterobacteriaceae</taxon>
        <taxon>Shigella</taxon>
    </lineage>
</organism>
<dbReference type="Pfam" id="PF09599">
    <property type="entry name" value="IpaC_SipC"/>
    <property type="match status" value="1"/>
</dbReference>
<reference evidence="7 9" key="1">
    <citation type="submission" date="2013-10" db="EMBL/GenBank/DDBJ databases">
        <title>Draft genomes and the virulence plasmids of Sd1617 vaccine constructs: WRSd3 and WRSd5.</title>
        <authorList>
            <person name="Aksomboon Vongsawan A."/>
            <person name="Venkatesan M.M."/>
            <person name="Vaisvil B."/>
            <person name="Emel G."/>
            <person name="Kepatral V."/>
            <person name="Sethabutr O."/>
            <person name="Serichantalergs O."/>
            <person name="Mason C."/>
        </authorList>
    </citation>
    <scope>NUCLEOTIDE SEQUENCE [LARGE SCALE GENOMIC DNA]</scope>
    <source>
        <strain evidence="7 9">WRSd3</strain>
        <plasmid evidence="7">unnamed</plasmid>
    </source>
</reference>
<proteinExistence type="inferred from homology"/>
<evidence type="ECO:0000256" key="4">
    <source>
        <dbReference type="ARBA" id="ARBA00022870"/>
    </source>
</evidence>
<dbReference type="NCBIfam" id="NF038055">
    <property type="entry name" value="T3SS_SctB_pilot"/>
    <property type="match status" value="1"/>
</dbReference>